<keyword evidence="1" id="KW-1133">Transmembrane helix</keyword>
<reference evidence="2" key="1">
    <citation type="submission" date="2018-05" db="EMBL/GenBank/DDBJ databases">
        <authorList>
            <person name="Lanie J.A."/>
            <person name="Ng W.-L."/>
            <person name="Kazmierczak K.M."/>
            <person name="Andrzejewski T.M."/>
            <person name="Davidsen T.M."/>
            <person name="Wayne K.J."/>
            <person name="Tettelin H."/>
            <person name="Glass J.I."/>
            <person name="Rusch D."/>
            <person name="Podicherti R."/>
            <person name="Tsui H.-C.T."/>
            <person name="Winkler M.E."/>
        </authorList>
    </citation>
    <scope>NUCLEOTIDE SEQUENCE</scope>
</reference>
<feature type="transmembrane region" description="Helical" evidence="1">
    <location>
        <begin position="12"/>
        <end position="31"/>
    </location>
</feature>
<sequence length="229" mass="26262">MTESPFILFGQQHLIALALSALIIIYFPLYAQNHLSKDHQETTAKILALFLITHELSKPFYRTYFFGDELIQVIPLHACNLSAFSIATYLLTRKKVFFEVAYYWGLAGGTMALLTPDLVFAFPDIEWFPFFIGHGVMIMAIFFSMFCHNIFPTKHSFRRVVLITLSLLPVIYIINTLLGPPANYWYLNTKPEGDSLMSYMPSPPFHIPIAMGIALGIFYLLHIPFRKKL</sequence>
<gene>
    <name evidence="2" type="ORF">METZ01_LOCUS60975</name>
</gene>
<feature type="transmembrane region" description="Helical" evidence="1">
    <location>
        <begin position="160"/>
        <end position="178"/>
    </location>
</feature>
<name>A0A381SXU9_9ZZZZ</name>
<keyword evidence="1" id="KW-0812">Transmembrane</keyword>
<evidence type="ECO:0000256" key="1">
    <source>
        <dbReference type="SAM" id="Phobius"/>
    </source>
</evidence>
<dbReference type="InterPro" id="IPR011737">
    <property type="entry name" value="CHP02206_TP0381"/>
</dbReference>
<keyword evidence="1" id="KW-0472">Membrane</keyword>
<proteinExistence type="predicted"/>
<organism evidence="2">
    <name type="scientific">marine metagenome</name>
    <dbReference type="NCBI Taxonomy" id="408172"/>
    <lineage>
        <taxon>unclassified sequences</taxon>
        <taxon>metagenomes</taxon>
        <taxon>ecological metagenomes</taxon>
    </lineage>
</organism>
<evidence type="ECO:0008006" key="3">
    <source>
        <dbReference type="Google" id="ProtNLM"/>
    </source>
</evidence>
<dbReference type="Pfam" id="PF14808">
    <property type="entry name" value="TMEM164"/>
    <property type="match status" value="1"/>
</dbReference>
<evidence type="ECO:0000313" key="2">
    <source>
        <dbReference type="EMBL" id="SVA08121.1"/>
    </source>
</evidence>
<feature type="transmembrane region" description="Helical" evidence="1">
    <location>
        <begin position="205"/>
        <end position="225"/>
    </location>
</feature>
<feature type="transmembrane region" description="Helical" evidence="1">
    <location>
        <begin position="128"/>
        <end position="148"/>
    </location>
</feature>
<dbReference type="NCBIfam" id="TIGR02206">
    <property type="entry name" value="intg_mem_TP0381"/>
    <property type="match status" value="1"/>
</dbReference>
<protein>
    <recommendedName>
        <fullName evidence="3">TIGR02206 family membrane protein</fullName>
    </recommendedName>
</protein>
<dbReference type="EMBL" id="UINC01003647">
    <property type="protein sequence ID" value="SVA08121.1"/>
    <property type="molecule type" value="Genomic_DNA"/>
</dbReference>
<feature type="transmembrane region" description="Helical" evidence="1">
    <location>
        <begin position="103"/>
        <end position="122"/>
    </location>
</feature>
<accession>A0A381SXU9</accession>
<feature type="transmembrane region" description="Helical" evidence="1">
    <location>
        <begin position="73"/>
        <end position="91"/>
    </location>
</feature>
<dbReference type="AlphaFoldDB" id="A0A381SXU9"/>